<dbReference type="eggNOG" id="COG1538">
    <property type="taxonomic scope" value="Bacteria"/>
</dbReference>
<evidence type="ECO:0000256" key="4">
    <source>
        <dbReference type="ARBA" id="ARBA00022452"/>
    </source>
</evidence>
<evidence type="ECO:0000256" key="8">
    <source>
        <dbReference type="SAM" id="SignalP"/>
    </source>
</evidence>
<dbReference type="PANTHER" id="PTHR30026">
    <property type="entry name" value="OUTER MEMBRANE PROTEIN TOLC"/>
    <property type="match status" value="1"/>
</dbReference>
<dbReference type="GO" id="GO:1990281">
    <property type="term" value="C:efflux pump complex"/>
    <property type="evidence" value="ECO:0007669"/>
    <property type="project" value="TreeGrafter"/>
</dbReference>
<evidence type="ECO:0000256" key="6">
    <source>
        <dbReference type="ARBA" id="ARBA00023136"/>
    </source>
</evidence>
<dbReference type="InterPro" id="IPR003423">
    <property type="entry name" value="OMP_efflux"/>
</dbReference>
<dbReference type="Gene3D" id="1.20.1600.10">
    <property type="entry name" value="Outer membrane efflux proteins (OEP)"/>
    <property type="match status" value="1"/>
</dbReference>
<dbReference type="GO" id="GO:0015562">
    <property type="term" value="F:efflux transmembrane transporter activity"/>
    <property type="evidence" value="ECO:0007669"/>
    <property type="project" value="InterPro"/>
</dbReference>
<evidence type="ECO:0000256" key="1">
    <source>
        <dbReference type="ARBA" id="ARBA00004442"/>
    </source>
</evidence>
<evidence type="ECO:0000256" key="2">
    <source>
        <dbReference type="ARBA" id="ARBA00007613"/>
    </source>
</evidence>
<dbReference type="AlphaFoldDB" id="A0A1I2EZ74"/>
<evidence type="ECO:0000256" key="3">
    <source>
        <dbReference type="ARBA" id="ARBA00022448"/>
    </source>
</evidence>
<dbReference type="EMBL" id="FONA01000025">
    <property type="protein sequence ID" value="SFE97917.1"/>
    <property type="molecule type" value="Genomic_DNA"/>
</dbReference>
<organism evidence="9 10">
    <name type="scientific">Thermophagus xiamenensis</name>
    <dbReference type="NCBI Taxonomy" id="385682"/>
    <lineage>
        <taxon>Bacteria</taxon>
        <taxon>Pseudomonadati</taxon>
        <taxon>Bacteroidota</taxon>
        <taxon>Bacteroidia</taxon>
        <taxon>Marinilabiliales</taxon>
        <taxon>Marinilabiliaceae</taxon>
        <taxon>Thermophagus</taxon>
    </lineage>
</organism>
<gene>
    <name evidence="9" type="ORF">SAMN05444380_12530</name>
</gene>
<dbReference type="OrthoDB" id="367883at2"/>
<keyword evidence="10" id="KW-1185">Reference proteome</keyword>
<evidence type="ECO:0000313" key="9">
    <source>
        <dbReference type="EMBL" id="SFE97917.1"/>
    </source>
</evidence>
<dbReference type="GO" id="GO:0009279">
    <property type="term" value="C:cell outer membrane"/>
    <property type="evidence" value="ECO:0007669"/>
    <property type="project" value="UniProtKB-SubCell"/>
</dbReference>
<keyword evidence="7" id="KW-0998">Cell outer membrane</keyword>
<evidence type="ECO:0000256" key="5">
    <source>
        <dbReference type="ARBA" id="ARBA00022692"/>
    </source>
</evidence>
<evidence type="ECO:0000256" key="7">
    <source>
        <dbReference type="ARBA" id="ARBA00023237"/>
    </source>
</evidence>
<keyword evidence="6" id="KW-0472">Membrane</keyword>
<dbReference type="GO" id="GO:0015288">
    <property type="term" value="F:porin activity"/>
    <property type="evidence" value="ECO:0007669"/>
    <property type="project" value="TreeGrafter"/>
</dbReference>
<dbReference type="Proteomes" id="UP000181976">
    <property type="component" value="Unassembled WGS sequence"/>
</dbReference>
<keyword evidence="3" id="KW-0813">Transport</keyword>
<feature type="chain" id="PRO_5010231418" evidence="8">
    <location>
        <begin position="27"/>
        <end position="463"/>
    </location>
</feature>
<dbReference type="PANTHER" id="PTHR30026:SF20">
    <property type="entry name" value="OUTER MEMBRANE PROTEIN TOLC"/>
    <property type="match status" value="1"/>
</dbReference>
<dbReference type="InParanoid" id="A0A1I2EZ74"/>
<protein>
    <submittedName>
        <fullName evidence="9">Outer membrane protein TolC</fullName>
    </submittedName>
</protein>
<feature type="signal peptide" evidence="8">
    <location>
        <begin position="1"/>
        <end position="26"/>
    </location>
</feature>
<evidence type="ECO:0000313" key="10">
    <source>
        <dbReference type="Proteomes" id="UP000181976"/>
    </source>
</evidence>
<comment type="subcellular location">
    <subcellularLocation>
        <location evidence="1">Cell outer membrane</location>
    </subcellularLocation>
</comment>
<dbReference type="InterPro" id="IPR051906">
    <property type="entry name" value="TolC-like"/>
</dbReference>
<name>A0A1I2EZ74_9BACT</name>
<keyword evidence="4" id="KW-1134">Transmembrane beta strand</keyword>
<dbReference type="STRING" id="385682.SAMN05444380_12530"/>
<dbReference type="RefSeq" id="WP_010528433.1">
    <property type="nucleotide sequence ID" value="NZ_AFSL01000084.1"/>
</dbReference>
<dbReference type="Pfam" id="PF02321">
    <property type="entry name" value="OEP"/>
    <property type="match status" value="2"/>
</dbReference>
<keyword evidence="8" id="KW-0732">Signal</keyword>
<keyword evidence="5" id="KW-0812">Transmembrane</keyword>
<proteinExistence type="inferred from homology"/>
<reference evidence="9 10" key="1">
    <citation type="submission" date="2016-10" db="EMBL/GenBank/DDBJ databases">
        <authorList>
            <person name="de Groot N.N."/>
        </authorList>
    </citation>
    <scope>NUCLEOTIDE SEQUENCE [LARGE SCALE GENOMIC DNA]</scope>
    <source>
        <strain evidence="9 10">DSM 19012</strain>
    </source>
</reference>
<sequence length="463" mass="52554">MKMVCKRTILGLLSFILTLFPLTVNAQVSEVNDTLVLTLEKSIEIALSENPTIKVADKEIKRVDYSRKEAWSNLIPSVVASGSYSRNVRKPVMFLPEDMSAGFGGKNTIEIGYDNSYSASVSASMPLFNLSLFRNIQMTEVEMKSALEKARQSRINMINEVEKAYFNCLLANDSYNVLHRSLQNAKENYNSIQRMYKQGAAAEYDVIRSDVQVRNIEPSLTQAANSREMAVLMLKILLGLDNDVPIKFAQDLSTFNELIDNMPEKPLLDISNNPDVRQLDIQKMLIDKQFDLTRATRYPTLSAFLRYQFQTEANDFEFNEYQWVKPVVAGVQLQIPIFSGFAKRYQEKQLAVSKEQLSFQREDLERQVAVSVLNAYRSMEAALDKIESAKAAVYQAQRGYDIAQKRYQTGAGTLLELNDAEVALTQARLNLNQARYDFLTAHAEYEKNLGIKIDANSFLIPED</sequence>
<accession>A0A1I2EZ74</accession>
<dbReference type="SUPFAM" id="SSF56954">
    <property type="entry name" value="Outer membrane efflux proteins (OEP)"/>
    <property type="match status" value="1"/>
</dbReference>
<comment type="similarity">
    <text evidence="2">Belongs to the outer membrane factor (OMF) (TC 1.B.17) family.</text>
</comment>